<keyword evidence="2" id="KW-0963">Cytoplasm</keyword>
<feature type="compositionally biased region" description="Low complexity" evidence="4">
    <location>
        <begin position="760"/>
        <end position="786"/>
    </location>
</feature>
<evidence type="ECO:0000256" key="3">
    <source>
        <dbReference type="SAM" id="Coils"/>
    </source>
</evidence>
<feature type="domain" description="Centrosomin N-terminal motif 1" evidence="5">
    <location>
        <begin position="112"/>
        <end position="188"/>
    </location>
</feature>
<accession>A0AB34KUT2</accession>
<feature type="compositionally biased region" description="Polar residues" evidence="4">
    <location>
        <begin position="89"/>
        <end position="99"/>
    </location>
</feature>
<dbReference type="Proteomes" id="UP000803884">
    <property type="component" value="Unassembled WGS sequence"/>
</dbReference>
<feature type="compositionally biased region" description="Polar residues" evidence="4">
    <location>
        <begin position="618"/>
        <end position="627"/>
    </location>
</feature>
<feature type="compositionally biased region" description="Low complexity" evidence="4">
    <location>
        <begin position="744"/>
        <end position="753"/>
    </location>
</feature>
<dbReference type="AlphaFoldDB" id="A0AB34KUT2"/>
<feature type="region of interest" description="Disordered" evidence="4">
    <location>
        <begin position="1"/>
        <end position="55"/>
    </location>
</feature>
<name>A0AB34KUT2_9PEZI</name>
<comment type="caution">
    <text evidence="6">The sequence shown here is derived from an EMBL/GenBank/DDBJ whole genome shotgun (WGS) entry which is preliminary data.</text>
</comment>
<dbReference type="RefSeq" id="XP_069231690.1">
    <property type="nucleotide sequence ID" value="XM_069370988.1"/>
</dbReference>
<feature type="compositionally biased region" description="Basic and acidic residues" evidence="4">
    <location>
        <begin position="703"/>
        <end position="714"/>
    </location>
</feature>
<reference evidence="6 7" key="1">
    <citation type="journal article" date="2020" name="Microbiol. Resour. Announc.">
        <title>Draft Genome Sequence of a Cladosporium Species Isolated from the Mesophotic Ascidian Didemnum maculosum.</title>
        <authorList>
            <person name="Gioti A."/>
            <person name="Siaperas R."/>
            <person name="Nikolaivits E."/>
            <person name="Le Goff G."/>
            <person name="Ouazzani J."/>
            <person name="Kotoulas G."/>
            <person name="Topakas E."/>
        </authorList>
    </citation>
    <scope>NUCLEOTIDE SEQUENCE [LARGE SCALE GENOMIC DNA]</scope>
    <source>
        <strain evidence="6 7">TM138-S3</strain>
    </source>
</reference>
<evidence type="ECO:0000256" key="1">
    <source>
        <dbReference type="ARBA" id="ARBA00004496"/>
    </source>
</evidence>
<feature type="compositionally biased region" description="Low complexity" evidence="4">
    <location>
        <begin position="249"/>
        <end position="265"/>
    </location>
</feature>
<sequence length="890" mass="97210">MDFPHMKGSAPRHKPTPEVLPASQYLQDRLLERRARNTRPKRTRQSDVGPRMASGLDDDLFFAEAEDSRLASRPFDSSPLAPFSKYGSEVNNGNGSGTLSAGGRKRRTPGARELDEQMDRLTKQNFDLKLELDHRRENQAKLHAEIESMRAAVERAERLEEEHAELMRINSLLVEELEKRDKAIQEAADIICELEEKVEDYEEARATETRPSTAHADSGYAGTETQEQVPPSSPPEVTINDQTSRQTPAHAAAASARLSSAVQASTPARPRREPAFLTSQKPSTTALRSVYLDAGKDLHPVKSFNSILSKRASTIDEQALADEVLNSPRLSALSESSFPSIYGKNGETPEKFDWENEADLPERERPYGSAHSRQDSISRVNQWIEDRESMADTPSKSNRISSPLQTETILESPHQLRKNAERSMHSLASAATATAASAKADSQRTPASIRPFSALGGRPNKMPRTPAAPGSPVFGEDSFPPTPDSMNTRMLRMSRSSAVGERSLLDTTPAQVNNFAPLQPRSSVGPAHMESAAELRGPYQVSNAQPQADSLGVAQRTFHRTGFENFDSETDDEAYDSRADAVGDFGMSYDGYPDGNSITNGTPSRFLKHNRQPSTVTDMFFNSNTVSPPFMRQGHPAQRRKSSSEVKSASSSPFVKPGLFRAETSPTTLRSMPGRLDMRPTTSGSAGSADSYESGSSSFRTAVQDRESRSRSPDFQRLQNQHQQHAPSTTTTITPPKTRPAPSPRSASTSRSSLTQKTQNLLRRLSNTNTNTNTDDSRSATTATRPTPRREREKSPLPHLTSTPAAAYQMRRPSTSSAAFASPRPGSAAPSPRAASRDRAAAAGRPGISPRTMTEPGFSPRPASAAGLEAPARKGLFRSRGSVGARPAWR</sequence>
<feature type="region of interest" description="Disordered" evidence="4">
    <location>
        <begin position="71"/>
        <end position="111"/>
    </location>
</feature>
<feature type="compositionally biased region" description="Polar residues" evidence="4">
    <location>
        <begin position="392"/>
        <end position="409"/>
    </location>
</feature>
<evidence type="ECO:0000313" key="6">
    <source>
        <dbReference type="EMBL" id="KAL1588585.1"/>
    </source>
</evidence>
<dbReference type="Pfam" id="PF07989">
    <property type="entry name" value="Cnn_1N"/>
    <property type="match status" value="1"/>
</dbReference>
<evidence type="ECO:0000256" key="2">
    <source>
        <dbReference type="ARBA" id="ARBA00022490"/>
    </source>
</evidence>
<dbReference type="GO" id="GO:0005737">
    <property type="term" value="C:cytoplasm"/>
    <property type="evidence" value="ECO:0007669"/>
    <property type="project" value="UniProtKB-SubCell"/>
</dbReference>
<feature type="compositionally biased region" description="Low complexity" evidence="4">
    <location>
        <begin position="727"/>
        <end position="736"/>
    </location>
</feature>
<dbReference type="GeneID" id="96003826"/>
<feature type="compositionally biased region" description="Low complexity" evidence="4">
    <location>
        <begin position="816"/>
        <end position="834"/>
    </location>
</feature>
<dbReference type="InterPro" id="IPR012943">
    <property type="entry name" value="Cnn_1N"/>
</dbReference>
<feature type="region of interest" description="Disordered" evidence="4">
    <location>
        <begin position="202"/>
        <end position="280"/>
    </location>
</feature>
<keyword evidence="3" id="KW-0175">Coiled coil</keyword>
<feature type="compositionally biased region" description="Low complexity" evidence="4">
    <location>
        <begin position="683"/>
        <end position="698"/>
    </location>
</feature>
<feature type="region of interest" description="Disordered" evidence="4">
    <location>
        <begin position="388"/>
        <end position="481"/>
    </location>
</feature>
<feature type="region of interest" description="Disordered" evidence="4">
    <location>
        <begin position="618"/>
        <end position="890"/>
    </location>
</feature>
<keyword evidence="7" id="KW-1185">Reference proteome</keyword>
<evidence type="ECO:0000259" key="5">
    <source>
        <dbReference type="Pfam" id="PF07989"/>
    </source>
</evidence>
<comment type="subcellular location">
    <subcellularLocation>
        <location evidence="1">Cytoplasm</location>
    </subcellularLocation>
</comment>
<feature type="compositionally biased region" description="Polar residues" evidence="4">
    <location>
        <begin position="717"/>
        <end position="726"/>
    </location>
</feature>
<feature type="compositionally biased region" description="Low complexity" evidence="4">
    <location>
        <begin position="428"/>
        <end position="440"/>
    </location>
</feature>
<feature type="coiled-coil region" evidence="3">
    <location>
        <begin position="111"/>
        <end position="176"/>
    </location>
</feature>
<dbReference type="GO" id="GO:0005815">
    <property type="term" value="C:microtubule organizing center"/>
    <property type="evidence" value="ECO:0007669"/>
    <property type="project" value="InterPro"/>
</dbReference>
<evidence type="ECO:0000256" key="4">
    <source>
        <dbReference type="SAM" id="MobiDB-lite"/>
    </source>
</evidence>
<gene>
    <name evidence="6" type="ORF">WHR41_02382</name>
</gene>
<dbReference type="EMBL" id="JAAQHG020000006">
    <property type="protein sequence ID" value="KAL1588585.1"/>
    <property type="molecule type" value="Genomic_DNA"/>
</dbReference>
<evidence type="ECO:0000313" key="7">
    <source>
        <dbReference type="Proteomes" id="UP000803884"/>
    </source>
</evidence>
<protein>
    <recommendedName>
        <fullName evidence="5">Centrosomin N-terminal motif 1 domain-containing protein</fullName>
    </recommendedName>
</protein>
<proteinExistence type="predicted"/>
<organism evidence="6 7">
    <name type="scientific">Cladosporium halotolerans</name>
    <dbReference type="NCBI Taxonomy" id="1052096"/>
    <lineage>
        <taxon>Eukaryota</taxon>
        <taxon>Fungi</taxon>
        <taxon>Dikarya</taxon>
        <taxon>Ascomycota</taxon>
        <taxon>Pezizomycotina</taxon>
        <taxon>Dothideomycetes</taxon>
        <taxon>Dothideomycetidae</taxon>
        <taxon>Cladosporiales</taxon>
        <taxon>Cladosporiaceae</taxon>
        <taxon>Cladosporium</taxon>
    </lineage>
</organism>